<feature type="transmembrane region" description="Helical" evidence="7">
    <location>
        <begin position="264"/>
        <end position="284"/>
    </location>
</feature>
<dbReference type="PANTHER" id="PTHR23513">
    <property type="entry name" value="INTEGRAL MEMBRANE EFFLUX PROTEIN-RELATED"/>
    <property type="match status" value="1"/>
</dbReference>
<dbReference type="InterPro" id="IPR011701">
    <property type="entry name" value="MFS"/>
</dbReference>
<evidence type="ECO:0000256" key="7">
    <source>
        <dbReference type="SAM" id="Phobius"/>
    </source>
</evidence>
<protein>
    <submittedName>
        <fullName evidence="8">MFS transporter</fullName>
    </submittedName>
</protein>
<dbReference type="RefSeq" id="WP_259859477.1">
    <property type="nucleotide sequence ID" value="NZ_BAAAST010000063.1"/>
</dbReference>
<keyword evidence="5 7" id="KW-0472">Membrane</keyword>
<evidence type="ECO:0000256" key="5">
    <source>
        <dbReference type="ARBA" id="ARBA00023136"/>
    </source>
</evidence>
<comment type="subcellular location">
    <subcellularLocation>
        <location evidence="1">Cell membrane</location>
        <topology evidence="1">Multi-pass membrane protein</topology>
    </subcellularLocation>
</comment>
<reference evidence="8" key="2">
    <citation type="submission" date="2022-09" db="EMBL/GenBank/DDBJ databases">
        <title>Biosynthetic gene clusters of Dactylosporangioum fulvum.</title>
        <authorList>
            <person name="Caradec T."/>
        </authorList>
    </citation>
    <scope>NUCLEOTIDE SEQUENCE</scope>
    <source>
        <strain evidence="8">NRRL B-16292</strain>
    </source>
</reference>
<feature type="transmembrane region" description="Helical" evidence="7">
    <location>
        <begin position="296"/>
        <end position="313"/>
    </location>
</feature>
<feature type="transmembrane region" description="Helical" evidence="7">
    <location>
        <begin position="231"/>
        <end position="252"/>
    </location>
</feature>
<name>A0ABY5VVC3_9ACTN</name>
<keyword evidence="3 7" id="KW-0812">Transmembrane</keyword>
<evidence type="ECO:0000256" key="6">
    <source>
        <dbReference type="SAM" id="MobiDB-lite"/>
    </source>
</evidence>
<dbReference type="PANTHER" id="PTHR23513:SF11">
    <property type="entry name" value="STAPHYLOFERRIN A TRANSPORTER"/>
    <property type="match status" value="1"/>
</dbReference>
<feature type="transmembrane region" description="Helical" evidence="7">
    <location>
        <begin position="388"/>
        <end position="410"/>
    </location>
</feature>
<feature type="region of interest" description="Disordered" evidence="6">
    <location>
        <begin position="448"/>
        <end position="499"/>
    </location>
</feature>
<feature type="transmembrane region" description="Helical" evidence="7">
    <location>
        <begin position="101"/>
        <end position="124"/>
    </location>
</feature>
<feature type="transmembrane region" description="Helical" evidence="7">
    <location>
        <begin position="56"/>
        <end position="80"/>
    </location>
</feature>
<keyword evidence="9" id="KW-1185">Reference proteome</keyword>
<dbReference type="Proteomes" id="UP001059617">
    <property type="component" value="Chromosome"/>
</dbReference>
<feature type="transmembrane region" description="Helical" evidence="7">
    <location>
        <begin position="354"/>
        <end position="376"/>
    </location>
</feature>
<dbReference type="PRINTS" id="PR01988">
    <property type="entry name" value="EXPORTERBACE"/>
</dbReference>
<evidence type="ECO:0000256" key="4">
    <source>
        <dbReference type="ARBA" id="ARBA00022989"/>
    </source>
</evidence>
<accession>A0ABY5VVC3</accession>
<organism evidence="8 9">
    <name type="scientific">Dactylosporangium fulvum</name>
    <dbReference type="NCBI Taxonomy" id="53359"/>
    <lineage>
        <taxon>Bacteria</taxon>
        <taxon>Bacillati</taxon>
        <taxon>Actinomycetota</taxon>
        <taxon>Actinomycetes</taxon>
        <taxon>Micromonosporales</taxon>
        <taxon>Micromonosporaceae</taxon>
        <taxon>Dactylosporangium</taxon>
    </lineage>
</organism>
<sequence length="499" mass="52651">MPDPDESANHPATIGETLANREYLAVFAASSLSWFGDNVARAAIIALVYMRTESPIASAAAFAISYLPWLGFGAVLAAVADRYSYRKIMIISDVIRMVIMIGLAVFGGLPVVLLIGLLFVNALLSPPFDSARSALLPRIVQGEQYITALTMQRSAAQIALIAGYAAGAALTAVDARYALLFNAATFATSGLLILLRVQERPPSLKVEQRTNLIRESIEGYSVVFRSPVMRAIALLVFCGVCFGVVPEGLAAAWSAELAGGPNPVYLGVIMVAAAAGFMIGSALVTWLVKPQQRIKLIRPVAIITPLALVPSVFHPNIVGVVAMTLISGAAMASTLPATNGLFVQVLPPAYRARAFGVMQSGVQLIQGAAIIFTGWLASNHALAEVVGYFSMAGVVIMAVILTIWPAHATIADAIAANKIQVAAEEQARRAPETADDFGEVTIDLGRVPLPARRPRPSPGPGVRQPAMLDPAERTVDLSERTAELGGLPPPPPSQPARHS</sequence>
<evidence type="ECO:0000313" key="9">
    <source>
        <dbReference type="Proteomes" id="UP001059617"/>
    </source>
</evidence>
<reference evidence="8" key="1">
    <citation type="submission" date="2021-04" db="EMBL/GenBank/DDBJ databases">
        <authorList>
            <person name="Hartkoorn R.C."/>
            <person name="Beaudoing E."/>
            <person name="Hot D."/>
        </authorList>
    </citation>
    <scope>NUCLEOTIDE SEQUENCE</scope>
    <source>
        <strain evidence="8">NRRL B-16292</strain>
    </source>
</reference>
<dbReference type="CDD" id="cd06173">
    <property type="entry name" value="MFS_MefA_like"/>
    <property type="match status" value="1"/>
</dbReference>
<evidence type="ECO:0000313" key="8">
    <source>
        <dbReference type="EMBL" id="UWP81708.1"/>
    </source>
</evidence>
<keyword evidence="2" id="KW-1003">Cell membrane</keyword>
<dbReference type="Gene3D" id="1.20.1250.20">
    <property type="entry name" value="MFS general substrate transporter like domains"/>
    <property type="match status" value="1"/>
</dbReference>
<gene>
    <name evidence="8" type="ORF">Dfulv_42495</name>
</gene>
<feature type="compositionally biased region" description="Pro residues" evidence="6">
    <location>
        <begin position="487"/>
        <end position="499"/>
    </location>
</feature>
<feature type="compositionally biased region" description="Basic and acidic residues" evidence="6">
    <location>
        <begin position="470"/>
        <end position="482"/>
    </location>
</feature>
<proteinExistence type="predicted"/>
<keyword evidence="4 7" id="KW-1133">Transmembrane helix</keyword>
<evidence type="ECO:0000256" key="3">
    <source>
        <dbReference type="ARBA" id="ARBA00022692"/>
    </source>
</evidence>
<evidence type="ECO:0000256" key="2">
    <source>
        <dbReference type="ARBA" id="ARBA00022475"/>
    </source>
</evidence>
<evidence type="ECO:0000256" key="1">
    <source>
        <dbReference type="ARBA" id="ARBA00004651"/>
    </source>
</evidence>
<dbReference type="Pfam" id="PF07690">
    <property type="entry name" value="MFS_1"/>
    <property type="match status" value="1"/>
</dbReference>
<dbReference type="InterPro" id="IPR022324">
    <property type="entry name" value="Bacilysin_exporter_BacE_put"/>
</dbReference>
<feature type="transmembrane region" description="Helical" evidence="7">
    <location>
        <begin position="319"/>
        <end position="342"/>
    </location>
</feature>
<dbReference type="InterPro" id="IPR036259">
    <property type="entry name" value="MFS_trans_sf"/>
</dbReference>
<dbReference type="EMBL" id="CP073720">
    <property type="protein sequence ID" value="UWP81708.1"/>
    <property type="molecule type" value="Genomic_DNA"/>
</dbReference>
<dbReference type="SUPFAM" id="SSF103473">
    <property type="entry name" value="MFS general substrate transporter"/>
    <property type="match status" value="1"/>
</dbReference>